<dbReference type="Gene3D" id="1.10.530.10">
    <property type="match status" value="1"/>
</dbReference>
<dbReference type="Pfam" id="PF01464">
    <property type="entry name" value="SLT"/>
    <property type="match status" value="1"/>
</dbReference>
<organism evidence="3">
    <name type="scientific">hydrocarbon metagenome</name>
    <dbReference type="NCBI Taxonomy" id="938273"/>
    <lineage>
        <taxon>unclassified sequences</taxon>
        <taxon>metagenomes</taxon>
        <taxon>ecological metagenomes</taxon>
    </lineage>
</organism>
<feature type="transmembrane region" description="Helical" evidence="1">
    <location>
        <begin position="12"/>
        <end position="31"/>
    </location>
</feature>
<sequence length="190" mass="21867">MKRKSKGRLSGILWVMILIFLSIVVTFPKWISIFYPEPHRDIVLSAAYDNHIDPYLVFAIIRAESKFQPTAESAVGARGLMQIMPETAQWIASQQGITDFNEADLHEPEVNIQFGCWYIANLSKEFNDNLPLVIASYNAGRGQVGEWLQSGEWDGSLQKVEDVPFLETREYIKNVMRNYEAYRAIYTRNQ</sequence>
<dbReference type="PANTHER" id="PTHR37423:SF5">
    <property type="entry name" value="SOLUBLE LYTIC MUREIN TRANSGLYCOSYLASE"/>
    <property type="match status" value="1"/>
</dbReference>
<feature type="domain" description="Transglycosylase SLT" evidence="2">
    <location>
        <begin position="44"/>
        <end position="151"/>
    </location>
</feature>
<comment type="caution">
    <text evidence="3">The sequence shown here is derived from an EMBL/GenBank/DDBJ whole genome shotgun (WGS) entry which is preliminary data.</text>
</comment>
<dbReference type="InterPro" id="IPR000189">
    <property type="entry name" value="Transglyc_AS"/>
</dbReference>
<evidence type="ECO:0000313" key="3">
    <source>
        <dbReference type="EMBL" id="KUG03890.1"/>
    </source>
</evidence>
<keyword evidence="1" id="KW-0472">Membrane</keyword>
<evidence type="ECO:0000259" key="2">
    <source>
        <dbReference type="Pfam" id="PF01464"/>
    </source>
</evidence>
<dbReference type="GO" id="GO:0008933">
    <property type="term" value="F:peptidoglycan lytic transglycosylase activity"/>
    <property type="evidence" value="ECO:0007669"/>
    <property type="project" value="InterPro"/>
</dbReference>
<dbReference type="SUPFAM" id="SSF53955">
    <property type="entry name" value="Lysozyme-like"/>
    <property type="match status" value="1"/>
</dbReference>
<proteinExistence type="predicted"/>
<dbReference type="AlphaFoldDB" id="A0A0W8E5K4"/>
<keyword evidence="1" id="KW-1133">Transmembrane helix</keyword>
<keyword evidence="1" id="KW-0812">Transmembrane</keyword>
<dbReference type="GO" id="GO:0016020">
    <property type="term" value="C:membrane"/>
    <property type="evidence" value="ECO:0007669"/>
    <property type="project" value="InterPro"/>
</dbReference>
<accession>A0A0W8E5K4</accession>
<dbReference type="CDD" id="cd16896">
    <property type="entry name" value="LT_Slt70-like"/>
    <property type="match status" value="1"/>
</dbReference>
<dbReference type="PANTHER" id="PTHR37423">
    <property type="entry name" value="SOLUBLE LYTIC MUREIN TRANSGLYCOSYLASE-RELATED"/>
    <property type="match status" value="1"/>
</dbReference>
<dbReference type="EMBL" id="LNQE01001865">
    <property type="protein sequence ID" value="KUG03890.1"/>
    <property type="molecule type" value="Genomic_DNA"/>
</dbReference>
<dbReference type="GO" id="GO:0000270">
    <property type="term" value="P:peptidoglycan metabolic process"/>
    <property type="evidence" value="ECO:0007669"/>
    <property type="project" value="InterPro"/>
</dbReference>
<protein>
    <submittedName>
        <fullName evidence="3">Soluble lytic murein transglycosylase</fullName>
    </submittedName>
</protein>
<evidence type="ECO:0000256" key="1">
    <source>
        <dbReference type="SAM" id="Phobius"/>
    </source>
</evidence>
<name>A0A0W8E5K4_9ZZZZ</name>
<dbReference type="InterPro" id="IPR023346">
    <property type="entry name" value="Lysozyme-like_dom_sf"/>
</dbReference>
<dbReference type="PROSITE" id="PS00922">
    <property type="entry name" value="TRANSGLYCOSYLASE"/>
    <property type="match status" value="1"/>
</dbReference>
<dbReference type="InterPro" id="IPR008258">
    <property type="entry name" value="Transglycosylase_SLT_dom_1"/>
</dbReference>
<gene>
    <name evidence="3" type="ORF">ASZ90_018670</name>
</gene>
<reference evidence="3" key="1">
    <citation type="journal article" date="2015" name="Proc. Natl. Acad. Sci. U.S.A.">
        <title>Networks of energetic and metabolic interactions define dynamics in microbial communities.</title>
        <authorList>
            <person name="Embree M."/>
            <person name="Liu J.K."/>
            <person name="Al-Bassam M.M."/>
            <person name="Zengler K."/>
        </authorList>
    </citation>
    <scope>NUCLEOTIDE SEQUENCE</scope>
</reference>